<dbReference type="AlphaFoldDB" id="A0A9E9P3P3"/>
<dbReference type="GO" id="GO:0033608">
    <property type="term" value="F:formyl-CoA transferase activity"/>
    <property type="evidence" value="ECO:0007669"/>
    <property type="project" value="UniProtKB-EC"/>
</dbReference>
<name>A0A9E9P3P3_9BURK</name>
<reference evidence="2" key="1">
    <citation type="journal article" date="2022" name="Front. Microbiol.">
        <title>New perspectives on an old grouping: The genomic and phenotypic variability of Oxalobacter formigenes and the implications for calcium oxalate stone prevention.</title>
        <authorList>
            <person name="Chmiel J.A."/>
            <person name="Carr C."/>
            <person name="Stuivenberg G.A."/>
            <person name="Venema R."/>
            <person name="Chanyi R.M."/>
            <person name="Al K.F."/>
            <person name="Giguere D."/>
            <person name="Say H."/>
            <person name="Akouris P.P."/>
            <person name="Dominguez Romero S.A."/>
            <person name="Kwong A."/>
            <person name="Tai V."/>
            <person name="Koval S.F."/>
            <person name="Razvi H."/>
            <person name="Bjazevic J."/>
            <person name="Burton J.P."/>
        </authorList>
    </citation>
    <scope>NUCLEOTIDE SEQUENCE</scope>
    <source>
        <strain evidence="2">WoOx3</strain>
    </source>
</reference>
<evidence type="ECO:0000313" key="3">
    <source>
        <dbReference type="Proteomes" id="UP001156215"/>
    </source>
</evidence>
<dbReference type="EMBL" id="CP098242">
    <property type="protein sequence ID" value="WAW11202.1"/>
    <property type="molecule type" value="Genomic_DNA"/>
</dbReference>
<dbReference type="EC" id="2.8.3.16" evidence="2"/>
<dbReference type="NCBIfam" id="NF003809">
    <property type="entry name" value="PRK05398.1"/>
    <property type="match status" value="1"/>
</dbReference>
<dbReference type="InterPro" id="IPR044855">
    <property type="entry name" value="CoA-Trfase_III_dom3_sf"/>
</dbReference>
<dbReference type="PANTHER" id="PTHR48207">
    <property type="entry name" value="SUCCINATE--HYDROXYMETHYLGLUTARATE COA-TRANSFERASE"/>
    <property type="match status" value="1"/>
</dbReference>
<evidence type="ECO:0000313" key="2">
    <source>
        <dbReference type="EMBL" id="WAW11202.1"/>
    </source>
</evidence>
<dbReference type="Proteomes" id="UP001156215">
    <property type="component" value="Chromosome"/>
</dbReference>
<dbReference type="KEGG" id="ovb:NB640_06115"/>
<accession>A0A9E9P3P3</accession>
<dbReference type="InterPro" id="IPR023606">
    <property type="entry name" value="CoA-Trfase_III_dom_1_sf"/>
</dbReference>
<protein>
    <submittedName>
        <fullName evidence="2">Formyl-CoA transferase</fullName>
        <ecNumber evidence="2">2.8.3.16</ecNumber>
    </submittedName>
</protein>
<proteinExistence type="predicted"/>
<dbReference type="InterPro" id="IPR050483">
    <property type="entry name" value="CoA-transferase_III_domain"/>
</dbReference>
<gene>
    <name evidence="2" type="ORF">NB640_06115</name>
</gene>
<organism evidence="2 3">
    <name type="scientific">Oxalobacter vibrioformis</name>
    <dbReference type="NCBI Taxonomy" id="933080"/>
    <lineage>
        <taxon>Bacteria</taxon>
        <taxon>Pseudomonadati</taxon>
        <taxon>Pseudomonadota</taxon>
        <taxon>Betaproteobacteria</taxon>
        <taxon>Burkholderiales</taxon>
        <taxon>Oxalobacteraceae</taxon>
        <taxon>Oxalobacter</taxon>
    </lineage>
</organism>
<dbReference type="Gene3D" id="3.30.1540.10">
    <property type="entry name" value="formyl-coa transferase, domain 3"/>
    <property type="match status" value="1"/>
</dbReference>
<dbReference type="Pfam" id="PF02515">
    <property type="entry name" value="CoA_transf_3"/>
    <property type="match status" value="1"/>
</dbReference>
<keyword evidence="3" id="KW-1185">Reference proteome</keyword>
<dbReference type="SUPFAM" id="SSF89796">
    <property type="entry name" value="CoA-transferase family III (CaiB/BaiF)"/>
    <property type="match status" value="1"/>
</dbReference>
<dbReference type="RefSeq" id="WP_269310313.1">
    <property type="nucleotide sequence ID" value="NZ_CP098242.1"/>
</dbReference>
<sequence>MGNYPLPTDKALSGVRVLDMTHVQAGPTSSQLLAWLGADVIKFEAPTGDITRQQLAHVVDGKRQESFYFKMLNANKRSITVNMKSKAGQEVFEQLIRKCDVIMDNFGPGVLTRLGYPDEKLQELNPGLVIASIKGFGSSGPYSDYKAYEPIAQAMGGSMSVTGDPNGPPTISGAFIGDSGTGVHLALGIVAAIYHRTHNGGKGQIVEAAMQDSVMNLCRVKFRDHLRLLGGTAELAEYGPPTLGLTYVPRALNDSGGGHIGNAIPCKPFGPNDYIYMVAQAPVVPVLLKEIGLEPDDERFAPAAARNKNQHEFWKYVSEYTKNYTKQEVTARFNELDIPCGPVLSTEEVVADPHVLHREMWTKIEGHPEGDYYTVGMPVKLSLGEVDKKYPSPGLGEHNEQITKDVCGFSEADFNRLKEAGAYTLPPKK</sequence>
<dbReference type="PANTHER" id="PTHR48207:SF3">
    <property type="entry name" value="SUCCINATE--HYDROXYMETHYLGLUTARATE COA-TRANSFERASE"/>
    <property type="match status" value="1"/>
</dbReference>
<keyword evidence="1 2" id="KW-0808">Transferase</keyword>
<dbReference type="Gene3D" id="3.40.50.10540">
    <property type="entry name" value="Crotonobetainyl-coa:carnitine coa-transferase, domain 1"/>
    <property type="match status" value="1"/>
</dbReference>
<dbReference type="InterPro" id="IPR003673">
    <property type="entry name" value="CoA-Trfase_fam_III"/>
</dbReference>
<evidence type="ECO:0000256" key="1">
    <source>
        <dbReference type="ARBA" id="ARBA00022679"/>
    </source>
</evidence>